<keyword evidence="3" id="KW-0808">Transferase</keyword>
<dbReference type="SUPFAM" id="SSF53756">
    <property type="entry name" value="UDP-Glycosyltransferase/glycogen phosphorylase"/>
    <property type="match status" value="1"/>
</dbReference>
<sequence>MRKKIFLVLGSLGTGGSERVYWLLSQYFNKPDYEVVVVLLNGDECSFSTEIAGIRFLNLKTIKASCSFFKLRKLLKDEKPYAVFSTTDHINILVAFVSMFVKVPNLIARASNNPQQMAQFYEFKSRFYNYFSRFLFVRFNSIVCQSEEMKQSIARFYNINLNKLIVIHNPVIITNAIKPQNQISGLKRLIAVNRLIKEKGLFRLLEVMKALPQNYVLTIAGKGPLMDTLKAEVQNIGLNERVKFIGEIKNVADVISKHDLLVLSSFTEGFPNVVLEALSVGVPVVTFRVGGVNELIREGFNGFIAEQNDLCTLRHQIIRACNQTWQHPNIKADIVDRFSLEKIGMEYETLLAN</sequence>
<dbReference type="CDD" id="cd03811">
    <property type="entry name" value="GT4_GT28_WabH-like"/>
    <property type="match status" value="1"/>
</dbReference>
<evidence type="ECO:0000259" key="2">
    <source>
        <dbReference type="Pfam" id="PF13439"/>
    </source>
</evidence>
<feature type="domain" description="Glycosyltransferase subfamily 4-like N-terminal" evidence="2">
    <location>
        <begin position="15"/>
        <end position="171"/>
    </location>
</feature>
<dbReference type="RefSeq" id="WP_091162532.1">
    <property type="nucleotide sequence ID" value="NZ_FNCG01000001.1"/>
</dbReference>
<dbReference type="AlphaFoldDB" id="A0A1G7NMH7"/>
<accession>A0A1G7NMH7</accession>
<dbReference type="InterPro" id="IPR028098">
    <property type="entry name" value="Glyco_trans_4-like_N"/>
</dbReference>
<dbReference type="PANTHER" id="PTHR12526:SF630">
    <property type="entry name" value="GLYCOSYLTRANSFERASE"/>
    <property type="match status" value="1"/>
</dbReference>
<feature type="domain" description="Glycosyl transferase family 1" evidence="1">
    <location>
        <begin position="177"/>
        <end position="322"/>
    </location>
</feature>
<evidence type="ECO:0000313" key="3">
    <source>
        <dbReference type="EMBL" id="SDF75213.1"/>
    </source>
</evidence>
<dbReference type="InterPro" id="IPR001296">
    <property type="entry name" value="Glyco_trans_1"/>
</dbReference>
<name>A0A1G7NMH7_9SPHI</name>
<proteinExistence type="predicted"/>
<dbReference type="STRING" id="551996.SAMN05192573_101289"/>
<dbReference type="GO" id="GO:0016757">
    <property type="term" value="F:glycosyltransferase activity"/>
    <property type="evidence" value="ECO:0007669"/>
    <property type="project" value="InterPro"/>
</dbReference>
<dbReference type="Proteomes" id="UP000199705">
    <property type="component" value="Unassembled WGS sequence"/>
</dbReference>
<dbReference type="Gene3D" id="3.40.50.2000">
    <property type="entry name" value="Glycogen Phosphorylase B"/>
    <property type="match status" value="2"/>
</dbReference>
<gene>
    <name evidence="3" type="ORF">SAMN05192573_101289</name>
</gene>
<reference evidence="4" key="1">
    <citation type="submission" date="2016-10" db="EMBL/GenBank/DDBJ databases">
        <authorList>
            <person name="Varghese N."/>
            <person name="Submissions S."/>
        </authorList>
    </citation>
    <scope>NUCLEOTIDE SEQUENCE [LARGE SCALE GENOMIC DNA]</scope>
    <source>
        <strain evidence="4">Gh-67</strain>
    </source>
</reference>
<dbReference type="EMBL" id="FNCG01000001">
    <property type="protein sequence ID" value="SDF75213.1"/>
    <property type="molecule type" value="Genomic_DNA"/>
</dbReference>
<protein>
    <submittedName>
        <fullName evidence="3">Glycosyltransferase involved in cell wall bisynthesis</fullName>
    </submittedName>
</protein>
<evidence type="ECO:0000313" key="4">
    <source>
        <dbReference type="Proteomes" id="UP000199705"/>
    </source>
</evidence>
<dbReference type="PANTHER" id="PTHR12526">
    <property type="entry name" value="GLYCOSYLTRANSFERASE"/>
    <property type="match status" value="1"/>
</dbReference>
<organism evidence="3 4">
    <name type="scientific">Mucilaginibacter gossypii</name>
    <dbReference type="NCBI Taxonomy" id="551996"/>
    <lineage>
        <taxon>Bacteria</taxon>
        <taxon>Pseudomonadati</taxon>
        <taxon>Bacteroidota</taxon>
        <taxon>Sphingobacteriia</taxon>
        <taxon>Sphingobacteriales</taxon>
        <taxon>Sphingobacteriaceae</taxon>
        <taxon>Mucilaginibacter</taxon>
    </lineage>
</organism>
<dbReference type="Pfam" id="PF00534">
    <property type="entry name" value="Glycos_transf_1"/>
    <property type="match status" value="1"/>
</dbReference>
<dbReference type="Pfam" id="PF13439">
    <property type="entry name" value="Glyco_transf_4"/>
    <property type="match status" value="1"/>
</dbReference>
<keyword evidence="4" id="KW-1185">Reference proteome</keyword>
<evidence type="ECO:0000259" key="1">
    <source>
        <dbReference type="Pfam" id="PF00534"/>
    </source>
</evidence>